<feature type="region of interest" description="Disordered" evidence="1">
    <location>
        <begin position="130"/>
        <end position="158"/>
    </location>
</feature>
<name>Q23U49_TETTS</name>
<accession>Q23U49</accession>
<evidence type="ECO:0000256" key="1">
    <source>
        <dbReference type="SAM" id="MobiDB-lite"/>
    </source>
</evidence>
<keyword evidence="4" id="KW-1185">Reference proteome</keyword>
<feature type="compositionally biased region" description="Basic residues" evidence="1">
    <location>
        <begin position="146"/>
        <end position="158"/>
    </location>
</feature>
<dbReference type="Proteomes" id="UP000009168">
    <property type="component" value="Unassembled WGS sequence"/>
</dbReference>
<protein>
    <submittedName>
        <fullName evidence="3">Kinesin heavy chain, putative</fullName>
    </submittedName>
</protein>
<sequence>MKKLVIISLLLCLAACQGANVWRKVMGFGCTDEKIEIKDKIGQCKCQDGSQCIWTDDKPIMGCPCQTPVKNPQQLTCVKQAQKFGCGTTKLECSSNFGQCTCPDNSQCVWAKDKEIMGCPCGSGKQPNFAQGARMASPNDPDNQPHPRRAKRTQKYEL</sequence>
<dbReference type="InParanoid" id="Q23U49"/>
<reference evidence="4" key="1">
    <citation type="journal article" date="2006" name="PLoS Biol.">
        <title>Macronuclear genome sequence of the ciliate Tetrahymena thermophila, a model eukaryote.</title>
        <authorList>
            <person name="Eisen J.A."/>
            <person name="Coyne R.S."/>
            <person name="Wu M."/>
            <person name="Wu D."/>
            <person name="Thiagarajan M."/>
            <person name="Wortman J.R."/>
            <person name="Badger J.H."/>
            <person name="Ren Q."/>
            <person name="Amedeo P."/>
            <person name="Jones K.M."/>
            <person name="Tallon L.J."/>
            <person name="Delcher A.L."/>
            <person name="Salzberg S.L."/>
            <person name="Silva J.C."/>
            <person name="Haas B.J."/>
            <person name="Majoros W.H."/>
            <person name="Farzad M."/>
            <person name="Carlton J.M."/>
            <person name="Smith R.K. Jr."/>
            <person name="Garg J."/>
            <person name="Pearlman R.E."/>
            <person name="Karrer K.M."/>
            <person name="Sun L."/>
            <person name="Manning G."/>
            <person name="Elde N.C."/>
            <person name="Turkewitz A.P."/>
            <person name="Asai D.J."/>
            <person name="Wilkes D.E."/>
            <person name="Wang Y."/>
            <person name="Cai H."/>
            <person name="Collins K."/>
            <person name="Stewart B.A."/>
            <person name="Lee S.R."/>
            <person name="Wilamowska K."/>
            <person name="Weinberg Z."/>
            <person name="Ruzzo W.L."/>
            <person name="Wloga D."/>
            <person name="Gaertig J."/>
            <person name="Frankel J."/>
            <person name="Tsao C.-C."/>
            <person name="Gorovsky M.A."/>
            <person name="Keeling P.J."/>
            <person name="Waller R.F."/>
            <person name="Patron N.J."/>
            <person name="Cherry J.M."/>
            <person name="Stover N.A."/>
            <person name="Krieger C.J."/>
            <person name="del Toro C."/>
            <person name="Ryder H.F."/>
            <person name="Williamson S.C."/>
            <person name="Barbeau R.A."/>
            <person name="Hamilton E.P."/>
            <person name="Orias E."/>
        </authorList>
    </citation>
    <scope>NUCLEOTIDE SEQUENCE [LARGE SCALE GENOMIC DNA]</scope>
    <source>
        <strain evidence="4">SB210</strain>
    </source>
</reference>
<dbReference type="OrthoDB" id="10391280at2759"/>
<keyword evidence="2" id="KW-0732">Signal</keyword>
<feature type="signal peptide" evidence="2">
    <location>
        <begin position="1"/>
        <end position="18"/>
    </location>
</feature>
<dbReference type="EMBL" id="GG662629">
    <property type="protein sequence ID" value="EAS00095.2"/>
    <property type="molecule type" value="Genomic_DNA"/>
</dbReference>
<proteinExistence type="predicted"/>
<dbReference type="RefSeq" id="XP_001020340.2">
    <property type="nucleotide sequence ID" value="XM_001020340.3"/>
</dbReference>
<dbReference type="OMA" id="DKEIMGC"/>
<dbReference type="GeneID" id="7837399"/>
<evidence type="ECO:0000313" key="4">
    <source>
        <dbReference type="Proteomes" id="UP000009168"/>
    </source>
</evidence>
<organism evidence="3 4">
    <name type="scientific">Tetrahymena thermophila (strain SB210)</name>
    <dbReference type="NCBI Taxonomy" id="312017"/>
    <lineage>
        <taxon>Eukaryota</taxon>
        <taxon>Sar</taxon>
        <taxon>Alveolata</taxon>
        <taxon>Ciliophora</taxon>
        <taxon>Intramacronucleata</taxon>
        <taxon>Oligohymenophorea</taxon>
        <taxon>Hymenostomatida</taxon>
        <taxon>Tetrahymenina</taxon>
        <taxon>Tetrahymenidae</taxon>
        <taxon>Tetrahymena</taxon>
    </lineage>
</organism>
<dbReference type="AlphaFoldDB" id="Q23U49"/>
<evidence type="ECO:0000256" key="2">
    <source>
        <dbReference type="SAM" id="SignalP"/>
    </source>
</evidence>
<feature type="chain" id="PRO_5004202371" evidence="2">
    <location>
        <begin position="19"/>
        <end position="158"/>
    </location>
</feature>
<evidence type="ECO:0000313" key="3">
    <source>
        <dbReference type="EMBL" id="EAS00095.2"/>
    </source>
</evidence>
<dbReference type="KEGG" id="tet:TTHERM_00894450"/>
<dbReference type="HOGENOM" id="CLU_1672800_0_0_1"/>
<gene>
    <name evidence="3" type="ORF">TTHERM_00894450</name>
</gene>